<proteinExistence type="predicted"/>
<evidence type="ECO:0000313" key="1">
    <source>
        <dbReference type="EMBL" id="KAJ8574009.1"/>
    </source>
</evidence>
<comment type="caution">
    <text evidence="1">The sequence shown here is derived from an EMBL/GenBank/DDBJ whole genome shotgun (WGS) entry which is preliminary data.</text>
</comment>
<name>A0A9Q1RUI4_9SOLA</name>
<organism evidence="1 2">
    <name type="scientific">Anisodus acutangulus</name>
    <dbReference type="NCBI Taxonomy" id="402998"/>
    <lineage>
        <taxon>Eukaryota</taxon>
        <taxon>Viridiplantae</taxon>
        <taxon>Streptophyta</taxon>
        <taxon>Embryophyta</taxon>
        <taxon>Tracheophyta</taxon>
        <taxon>Spermatophyta</taxon>
        <taxon>Magnoliopsida</taxon>
        <taxon>eudicotyledons</taxon>
        <taxon>Gunneridae</taxon>
        <taxon>Pentapetalae</taxon>
        <taxon>asterids</taxon>
        <taxon>lamiids</taxon>
        <taxon>Solanales</taxon>
        <taxon>Solanaceae</taxon>
        <taxon>Solanoideae</taxon>
        <taxon>Hyoscyameae</taxon>
        <taxon>Anisodus</taxon>
    </lineage>
</organism>
<sequence>MKANQKRIKKVLPDKQKQNAIHGECESFGEDRPVDNSNRSIYGYNINDKKDEDYHVNKGISKNTIFNSLIGLCEMIK</sequence>
<keyword evidence="2" id="KW-1185">Reference proteome</keyword>
<gene>
    <name evidence="1" type="ORF">K7X08_010520</name>
</gene>
<protein>
    <submittedName>
        <fullName evidence="1">Uncharacterized protein</fullName>
    </submittedName>
</protein>
<reference evidence="2" key="1">
    <citation type="journal article" date="2023" name="Proc. Natl. Acad. Sci. U.S.A.">
        <title>Genomic and structural basis for evolution of tropane alkaloid biosynthesis.</title>
        <authorList>
            <person name="Wanga Y.-J."/>
            <person name="Taina T."/>
            <person name="Yua J.-Y."/>
            <person name="Lia J."/>
            <person name="Xua B."/>
            <person name="Chenc J."/>
            <person name="D'Auriad J.C."/>
            <person name="Huanga J.-P."/>
            <person name="Huanga S.-X."/>
        </authorList>
    </citation>
    <scope>NUCLEOTIDE SEQUENCE [LARGE SCALE GENOMIC DNA]</scope>
    <source>
        <strain evidence="2">cv. KIB-2019</strain>
    </source>
</reference>
<accession>A0A9Q1RUI4</accession>
<dbReference type="Proteomes" id="UP001152561">
    <property type="component" value="Unassembled WGS sequence"/>
</dbReference>
<dbReference type="EMBL" id="JAJAGQ010000001">
    <property type="protein sequence ID" value="KAJ8574009.1"/>
    <property type="molecule type" value="Genomic_DNA"/>
</dbReference>
<dbReference type="AlphaFoldDB" id="A0A9Q1RUI4"/>
<evidence type="ECO:0000313" key="2">
    <source>
        <dbReference type="Proteomes" id="UP001152561"/>
    </source>
</evidence>